<evidence type="ECO:0000313" key="1">
    <source>
        <dbReference type="EMBL" id="KAI2392494.1"/>
    </source>
</evidence>
<organism evidence="1">
    <name type="scientific">Ophidiomyces ophidiicola</name>
    <dbReference type="NCBI Taxonomy" id="1387563"/>
    <lineage>
        <taxon>Eukaryota</taxon>
        <taxon>Fungi</taxon>
        <taxon>Dikarya</taxon>
        <taxon>Ascomycota</taxon>
        <taxon>Pezizomycotina</taxon>
        <taxon>Eurotiomycetes</taxon>
        <taxon>Eurotiomycetidae</taxon>
        <taxon>Onygenales</taxon>
        <taxon>Onygenaceae</taxon>
        <taxon>Ophidiomyces</taxon>
    </lineage>
</organism>
<reference evidence="1" key="1">
    <citation type="journal article" date="2022" name="bioRxiv">
        <title>Population genetic analysis of Ophidiomyces ophidiicola, the causative agent of snake fungal disease, indicates recent introductions to the USA.</title>
        <authorList>
            <person name="Ladner J.T."/>
            <person name="Palmer J.M."/>
            <person name="Ettinger C.L."/>
            <person name="Stajich J.E."/>
            <person name="Farrell T.M."/>
            <person name="Glorioso B.M."/>
            <person name="Lawson B."/>
            <person name="Price S.J."/>
            <person name="Stengle A.G."/>
            <person name="Grear D.A."/>
            <person name="Lorch J.M."/>
        </authorList>
    </citation>
    <scope>NUCLEOTIDE SEQUENCE</scope>
    <source>
        <strain evidence="1">NWHC 24266-5</strain>
    </source>
</reference>
<comment type="caution">
    <text evidence="1">The sequence shown here is derived from an EMBL/GenBank/DDBJ whole genome shotgun (WGS) entry which is preliminary data.</text>
</comment>
<gene>
    <name evidence="1" type="ORF">LOY88_000555</name>
</gene>
<dbReference type="EMBL" id="JALBCA010000006">
    <property type="protein sequence ID" value="KAI2392494.1"/>
    <property type="molecule type" value="Genomic_DNA"/>
</dbReference>
<sequence>MALELHTWGPAFGLPSIDAECIAAIALLTLAVPKADPPAWVLIPGSDPNIVPTQKLPALWTGLRWVSGFENIVQFLKQYSGGKWNLDGWVSPEEKSDIVALSCVLESRGTLLIDLSLYDNSENYRFATSPAYGTMLQWPNQWIIPPAILSRAKARAALFGVHSANDPDVEQERQQGRSSIQLAAAHIPKSLTTKPRETMSSALGQASSRFRLRNLVDFVATPLEEVITNKDPSARRVSTLDCLALGYISLALIPNLPDPWLKDYLLDLAPSLCSYVDEMQASCFGGQIDAAAVLSGNVSNSHLPWQLPPKIGLAGIGRSLLEGVADSIPVIKDIRLSRRLQETGMEASLNPKEVSTAAKHYRQDALVSAATTVIGVGMFVFYIFKVGLVQVVDTDEEQDGEEPQPGSADEPQRAQSQFGEAGSILGL</sequence>
<accession>A0ACB8V4E2</accession>
<name>A0ACB8V4E2_9EURO</name>
<protein>
    <submittedName>
        <fullName evidence="1">Uncharacterized protein</fullName>
    </submittedName>
</protein>
<proteinExistence type="predicted"/>